<reference evidence="1" key="2">
    <citation type="journal article" date="2022" name="Res Sq">
        <title>Evolution of multicellular longitudinally dividing oral cavity symbionts (Neisseriaceae).</title>
        <authorList>
            <person name="Nyongesa S."/>
            <person name="Weber P."/>
            <person name="Bernet E."/>
            <person name="Pullido F."/>
            <person name="Nieckarz M."/>
            <person name="Delaby M."/>
            <person name="Nieves C."/>
            <person name="Viehboeck T."/>
            <person name="Krause N."/>
            <person name="Rivera-Millot A."/>
            <person name="Nakamura A."/>
            <person name="Vischer N."/>
            <person name="VanNieuwenhze M."/>
            <person name="Brun Y."/>
            <person name="Cava F."/>
            <person name="Bulgheresi S."/>
            <person name="Veyrier F."/>
        </authorList>
    </citation>
    <scope>NUCLEOTIDE SEQUENCE</scope>
    <source>
        <strain evidence="1">SAG 1488-6</strain>
    </source>
</reference>
<gene>
    <name evidence="1" type="ORF">LVJ81_06605</name>
</gene>
<name>A0ABY4E6F7_VITST</name>
<accession>A0ABY4E6F7</accession>
<evidence type="ECO:0000313" key="1">
    <source>
        <dbReference type="EMBL" id="UOO91345.1"/>
    </source>
</evidence>
<protein>
    <submittedName>
        <fullName evidence="1">Uncharacterized protein</fullName>
    </submittedName>
</protein>
<dbReference type="Proteomes" id="UP000832034">
    <property type="component" value="Chromosome"/>
</dbReference>
<proteinExistence type="predicted"/>
<sequence length="112" mass="13011">MPRYVLKKVFAFKGDVDGKHYDYCRVECEMKINPTDGSFGLGTRVFDVGTSENMALFDQCRPFFDAKPLEIAPIVVEFEYDEELTRNEQKTVYIVDTSTLKFHFPRSQQPKV</sequence>
<evidence type="ECO:0000313" key="2">
    <source>
        <dbReference type="Proteomes" id="UP000832034"/>
    </source>
</evidence>
<dbReference type="EMBL" id="CP091512">
    <property type="protein sequence ID" value="UOO91345.1"/>
    <property type="molecule type" value="Genomic_DNA"/>
</dbReference>
<organism evidence="1 2">
    <name type="scientific">Vitreoscilla stercoraria</name>
    <dbReference type="NCBI Taxonomy" id="61"/>
    <lineage>
        <taxon>Bacteria</taxon>
        <taxon>Pseudomonadati</taxon>
        <taxon>Pseudomonadota</taxon>
        <taxon>Betaproteobacteria</taxon>
        <taxon>Neisseriales</taxon>
        <taxon>Neisseriaceae</taxon>
        <taxon>Vitreoscilla</taxon>
    </lineage>
</organism>
<reference evidence="1" key="1">
    <citation type="submission" date="2021-12" db="EMBL/GenBank/DDBJ databases">
        <authorList>
            <person name="Veyrier F.J."/>
        </authorList>
    </citation>
    <scope>NUCLEOTIDE SEQUENCE</scope>
    <source>
        <strain evidence="1">SAG 1488-6</strain>
    </source>
</reference>
<keyword evidence="2" id="KW-1185">Reference proteome</keyword>
<dbReference type="RefSeq" id="WP_019959461.1">
    <property type="nucleotide sequence ID" value="NZ_CP091512.1"/>
</dbReference>